<organism evidence="7 8">
    <name type="scientific">Pseudomonas parafulva</name>
    <dbReference type="NCBI Taxonomy" id="157782"/>
    <lineage>
        <taxon>Bacteria</taxon>
        <taxon>Pseudomonadati</taxon>
        <taxon>Pseudomonadota</taxon>
        <taxon>Gammaproteobacteria</taxon>
        <taxon>Pseudomonadales</taxon>
        <taxon>Pseudomonadaceae</taxon>
        <taxon>Pseudomonas</taxon>
    </lineage>
</organism>
<dbReference type="Gene3D" id="3.40.50.300">
    <property type="entry name" value="P-loop containing nucleotide triphosphate hydrolases"/>
    <property type="match status" value="1"/>
</dbReference>
<dbReference type="Pfam" id="PF00005">
    <property type="entry name" value="ABC_tran"/>
    <property type="match status" value="1"/>
</dbReference>
<keyword evidence="3" id="KW-0536">Nodulation</keyword>
<dbReference type="InterPro" id="IPR003439">
    <property type="entry name" value="ABC_transporter-like_ATP-bd"/>
</dbReference>
<dbReference type="RefSeq" id="WP_078478845.1">
    <property type="nucleotide sequence ID" value="NZ_CP019952.1"/>
</dbReference>
<evidence type="ECO:0000313" key="7">
    <source>
        <dbReference type="EMBL" id="AQW69207.1"/>
    </source>
</evidence>
<dbReference type="InterPro" id="IPR003593">
    <property type="entry name" value="AAA+_ATPase"/>
</dbReference>
<comment type="similarity">
    <text evidence="1">Belongs to the ABC transporter superfamily.</text>
</comment>
<name>A0ABN4XZR4_9PSED</name>
<accession>A0ABN4XZR4</accession>
<evidence type="ECO:0000256" key="3">
    <source>
        <dbReference type="ARBA" id="ARBA00022458"/>
    </source>
</evidence>
<dbReference type="Proteomes" id="UP000191010">
    <property type="component" value="Chromosome"/>
</dbReference>
<proteinExistence type="inferred from homology"/>
<dbReference type="SMART" id="SM00382">
    <property type="entry name" value="AAA"/>
    <property type="match status" value="1"/>
</dbReference>
<dbReference type="InterPro" id="IPR050763">
    <property type="entry name" value="ABC_transporter_ATP-binding"/>
</dbReference>
<dbReference type="PROSITE" id="PS50893">
    <property type="entry name" value="ABC_TRANSPORTER_2"/>
    <property type="match status" value="1"/>
</dbReference>
<dbReference type="InterPro" id="IPR027417">
    <property type="entry name" value="P-loop_NTPase"/>
</dbReference>
<protein>
    <submittedName>
        <fullName evidence="7">ABC transporter</fullName>
    </submittedName>
</protein>
<evidence type="ECO:0000256" key="1">
    <source>
        <dbReference type="ARBA" id="ARBA00005417"/>
    </source>
</evidence>
<dbReference type="SUPFAM" id="SSF52540">
    <property type="entry name" value="P-loop containing nucleoside triphosphate hydrolases"/>
    <property type="match status" value="1"/>
</dbReference>
<keyword evidence="5" id="KW-0067">ATP-binding</keyword>
<dbReference type="EMBL" id="CP019952">
    <property type="protein sequence ID" value="AQW69207.1"/>
    <property type="molecule type" value="Genomic_DNA"/>
</dbReference>
<keyword evidence="2" id="KW-0813">Transport</keyword>
<reference evidence="7 8" key="1">
    <citation type="submission" date="2017-02" db="EMBL/GenBank/DDBJ databases">
        <authorList>
            <person name="Guo L."/>
        </authorList>
    </citation>
    <scope>NUCLEOTIDE SEQUENCE [LARGE SCALE GENOMIC DNA]</scope>
    <source>
        <strain evidence="7 8">PRS09-11288</strain>
    </source>
</reference>
<evidence type="ECO:0000256" key="5">
    <source>
        <dbReference type="ARBA" id="ARBA00022840"/>
    </source>
</evidence>
<sequence>MRLLTLTELSFSYQKRLLFHKINIDLSPGEAVGILGCNGAGKTTLFDIISGLRYPTGGVICNNARHPTYLTQILTPPPQLRMGEVYKLITLLNMPTLLSIDQAIVRLDGWSPALGRRFSEIAQKKASKCSYGEVRSFISLTLLLTGSDLIMLDEPTAGVDPEFRHYIWLGIKSACREGASVMISSHYTQEIVDNCTRFYMLAHQQLQAFDNADQLLARYQANSLDEAFIKALAV</sequence>
<keyword evidence="4" id="KW-0547">Nucleotide-binding</keyword>
<dbReference type="PANTHER" id="PTHR42711">
    <property type="entry name" value="ABC TRANSPORTER ATP-BINDING PROTEIN"/>
    <property type="match status" value="1"/>
</dbReference>
<gene>
    <name evidence="7" type="ORF">B2J77_13730</name>
</gene>
<evidence type="ECO:0000256" key="2">
    <source>
        <dbReference type="ARBA" id="ARBA00022448"/>
    </source>
</evidence>
<evidence type="ECO:0000256" key="4">
    <source>
        <dbReference type="ARBA" id="ARBA00022741"/>
    </source>
</evidence>
<keyword evidence="8" id="KW-1185">Reference proteome</keyword>
<feature type="domain" description="ABC transporter" evidence="6">
    <location>
        <begin position="4"/>
        <end position="228"/>
    </location>
</feature>
<dbReference type="PANTHER" id="PTHR42711:SF5">
    <property type="entry name" value="ABC TRANSPORTER ATP-BINDING PROTEIN NATA"/>
    <property type="match status" value="1"/>
</dbReference>
<evidence type="ECO:0000259" key="6">
    <source>
        <dbReference type="PROSITE" id="PS50893"/>
    </source>
</evidence>
<evidence type="ECO:0000313" key="8">
    <source>
        <dbReference type="Proteomes" id="UP000191010"/>
    </source>
</evidence>